<name>A0ACC1H7H7_9FUNG</name>
<evidence type="ECO:0000313" key="2">
    <source>
        <dbReference type="Proteomes" id="UP001145114"/>
    </source>
</evidence>
<comment type="caution">
    <text evidence="1">The sequence shown here is derived from an EMBL/GenBank/DDBJ whole genome shotgun (WGS) entry which is preliminary data.</text>
</comment>
<reference evidence="1" key="1">
    <citation type="submission" date="2022-06" db="EMBL/GenBank/DDBJ databases">
        <title>Phylogenomic reconstructions and comparative analyses of Kickxellomycotina fungi.</title>
        <authorList>
            <person name="Reynolds N.K."/>
            <person name="Stajich J.E."/>
            <person name="Barry K."/>
            <person name="Grigoriev I.V."/>
            <person name="Crous P."/>
            <person name="Smith M.E."/>
        </authorList>
    </citation>
    <scope>NUCLEOTIDE SEQUENCE</scope>
    <source>
        <strain evidence="1">RSA 2271</strain>
    </source>
</reference>
<feature type="non-terminal residue" evidence="1">
    <location>
        <position position="185"/>
    </location>
</feature>
<evidence type="ECO:0000313" key="1">
    <source>
        <dbReference type="EMBL" id="KAJ1669832.1"/>
    </source>
</evidence>
<protein>
    <submittedName>
        <fullName evidence="1">Tethering complex subunit</fullName>
    </submittedName>
</protein>
<dbReference type="Proteomes" id="UP001145114">
    <property type="component" value="Unassembled WGS sequence"/>
</dbReference>
<sequence>MADAGATNALVTDPIEQTYWVYNPFALYEVGIADEDRDVWRIYLQRNQFDLATKYAHDSAERDLVLRAQANYCFSNKQYNQSADYFAQSTMSFEETVLKFVQIHNNEALQRYLEAKLETLSNKERMQISLIATWLVEINLVILNSLDNSIMTAKLEEGKDHLVRNYEAEREVAEDSFKEFLGKYR</sequence>
<organism evidence="1 2">
    <name type="scientific">Spiromyces aspiralis</name>
    <dbReference type="NCBI Taxonomy" id="68401"/>
    <lineage>
        <taxon>Eukaryota</taxon>
        <taxon>Fungi</taxon>
        <taxon>Fungi incertae sedis</taxon>
        <taxon>Zoopagomycota</taxon>
        <taxon>Kickxellomycotina</taxon>
        <taxon>Kickxellomycetes</taxon>
        <taxon>Kickxellales</taxon>
        <taxon>Kickxellaceae</taxon>
        <taxon>Spiromyces</taxon>
    </lineage>
</organism>
<proteinExistence type="predicted"/>
<gene>
    <name evidence="1" type="primary">PEP3_3</name>
    <name evidence="1" type="ORF">EV182_008573</name>
</gene>
<accession>A0ACC1H7H7</accession>
<keyword evidence="2" id="KW-1185">Reference proteome</keyword>
<dbReference type="EMBL" id="JAMZIH010009637">
    <property type="protein sequence ID" value="KAJ1669832.1"/>
    <property type="molecule type" value="Genomic_DNA"/>
</dbReference>